<dbReference type="EMBL" id="JASBNA010000004">
    <property type="protein sequence ID" value="KAK7692303.1"/>
    <property type="molecule type" value="Genomic_DNA"/>
</dbReference>
<feature type="compositionally biased region" description="Basic and acidic residues" evidence="1">
    <location>
        <begin position="55"/>
        <end position="72"/>
    </location>
</feature>
<feature type="compositionally biased region" description="Basic residues" evidence="1">
    <location>
        <begin position="1"/>
        <end position="15"/>
    </location>
</feature>
<feature type="compositionally biased region" description="Polar residues" evidence="1">
    <location>
        <begin position="120"/>
        <end position="135"/>
    </location>
</feature>
<proteinExistence type="predicted"/>
<feature type="region of interest" description="Disordered" evidence="1">
    <location>
        <begin position="1"/>
        <end position="201"/>
    </location>
</feature>
<evidence type="ECO:0000256" key="1">
    <source>
        <dbReference type="SAM" id="MobiDB-lite"/>
    </source>
</evidence>
<feature type="compositionally biased region" description="Polar residues" evidence="1">
    <location>
        <begin position="188"/>
        <end position="200"/>
    </location>
</feature>
<dbReference type="AlphaFoldDB" id="A0AAW0GFQ7"/>
<evidence type="ECO:0000313" key="3">
    <source>
        <dbReference type="Proteomes" id="UP001385951"/>
    </source>
</evidence>
<feature type="compositionally biased region" description="Low complexity" evidence="1">
    <location>
        <begin position="102"/>
        <end position="112"/>
    </location>
</feature>
<accession>A0AAW0GFQ7</accession>
<evidence type="ECO:0000313" key="2">
    <source>
        <dbReference type="EMBL" id="KAK7692303.1"/>
    </source>
</evidence>
<sequence>MSKNVKKNLTGKKPPKPAEEPIAADDPEAPSDIIRRMAAPQGIKPPAPPPRSSRSAREKPIRSPRSSSDRAHKSAKTVGTMESEESEEPASDNPSNPRRTRPSASGPPSSSRLVSAPGQRRTTQANHPSPDTTLQLPPEKIPPRPRGSMGPPPVPLHPGSSRSDPLPHSGSPQMNRAASEPFIPSHKSFLQATSNVQGSPAASHEWLALAQRAHEVTDQIDEYQQRFI</sequence>
<protein>
    <submittedName>
        <fullName evidence="2">Uncharacterized protein</fullName>
    </submittedName>
</protein>
<comment type="caution">
    <text evidence="2">The sequence shown here is derived from an EMBL/GenBank/DDBJ whole genome shotgun (WGS) entry which is preliminary data.</text>
</comment>
<organism evidence="2 3">
    <name type="scientific">Cerrena zonata</name>
    <dbReference type="NCBI Taxonomy" id="2478898"/>
    <lineage>
        <taxon>Eukaryota</taxon>
        <taxon>Fungi</taxon>
        <taxon>Dikarya</taxon>
        <taxon>Basidiomycota</taxon>
        <taxon>Agaricomycotina</taxon>
        <taxon>Agaricomycetes</taxon>
        <taxon>Polyporales</taxon>
        <taxon>Cerrenaceae</taxon>
        <taxon>Cerrena</taxon>
    </lineage>
</organism>
<keyword evidence="3" id="KW-1185">Reference proteome</keyword>
<gene>
    <name evidence="2" type="ORF">QCA50_003928</name>
</gene>
<dbReference type="Proteomes" id="UP001385951">
    <property type="component" value="Unassembled WGS sequence"/>
</dbReference>
<name>A0AAW0GFQ7_9APHY</name>
<reference evidence="2 3" key="1">
    <citation type="submission" date="2022-09" db="EMBL/GenBank/DDBJ databases">
        <authorList>
            <person name="Palmer J.M."/>
        </authorList>
    </citation>
    <scope>NUCLEOTIDE SEQUENCE [LARGE SCALE GENOMIC DNA]</scope>
    <source>
        <strain evidence="2 3">DSM 7382</strain>
    </source>
</reference>